<sequence>MGLSDSGLQSGSFHCLVDPFLIFLVDQFHSVPVPVCISLQARFLKALEARTLPPHRAECLRSDCHACRYQAFPLRVLSLIKPMLSEQTLNAFLWSHAAA</sequence>
<accession>A0A3S5FDE7</accession>
<protein>
    <submittedName>
        <fullName evidence="1">Uncharacterized protein</fullName>
    </submittedName>
</protein>
<name>A0A3S5FDE7_9PLAT</name>
<dbReference type="Proteomes" id="UP000784294">
    <property type="component" value="Unassembled WGS sequence"/>
</dbReference>
<dbReference type="AlphaFoldDB" id="A0A3S5FDE7"/>
<comment type="caution">
    <text evidence="1">The sequence shown here is derived from an EMBL/GenBank/DDBJ whole genome shotgun (WGS) entry which is preliminary data.</text>
</comment>
<evidence type="ECO:0000313" key="2">
    <source>
        <dbReference type="Proteomes" id="UP000784294"/>
    </source>
</evidence>
<evidence type="ECO:0000313" key="1">
    <source>
        <dbReference type="EMBL" id="VEL18361.1"/>
    </source>
</evidence>
<organism evidence="1 2">
    <name type="scientific">Protopolystoma xenopodis</name>
    <dbReference type="NCBI Taxonomy" id="117903"/>
    <lineage>
        <taxon>Eukaryota</taxon>
        <taxon>Metazoa</taxon>
        <taxon>Spiralia</taxon>
        <taxon>Lophotrochozoa</taxon>
        <taxon>Platyhelminthes</taxon>
        <taxon>Monogenea</taxon>
        <taxon>Polyopisthocotylea</taxon>
        <taxon>Polystomatidea</taxon>
        <taxon>Polystomatidae</taxon>
        <taxon>Protopolystoma</taxon>
    </lineage>
</organism>
<gene>
    <name evidence="1" type="ORF">PXEA_LOCUS11801</name>
</gene>
<reference evidence="1" key="1">
    <citation type="submission" date="2018-11" db="EMBL/GenBank/DDBJ databases">
        <authorList>
            <consortium name="Pathogen Informatics"/>
        </authorList>
    </citation>
    <scope>NUCLEOTIDE SEQUENCE</scope>
</reference>
<keyword evidence="2" id="KW-1185">Reference proteome</keyword>
<proteinExistence type="predicted"/>
<dbReference type="EMBL" id="CAAALY010036699">
    <property type="protein sequence ID" value="VEL18361.1"/>
    <property type="molecule type" value="Genomic_DNA"/>
</dbReference>